<name>R4MML6_MYCTX</name>
<dbReference type="SFLD" id="SFLDS00029">
    <property type="entry name" value="Radical_SAM"/>
    <property type="match status" value="1"/>
</dbReference>
<proteinExistence type="predicted"/>
<organism evidence="7 8">
    <name type="scientific">Mycobacterium tuberculosis CAS/NITR204</name>
    <dbReference type="NCBI Taxonomy" id="1310114"/>
    <lineage>
        <taxon>Bacteria</taxon>
        <taxon>Bacillati</taxon>
        <taxon>Actinomycetota</taxon>
        <taxon>Actinomycetes</taxon>
        <taxon>Mycobacteriales</taxon>
        <taxon>Mycobacteriaceae</taxon>
        <taxon>Mycobacterium</taxon>
        <taxon>Mycobacterium tuberculosis complex</taxon>
    </lineage>
</organism>
<dbReference type="HOGENOM" id="CLU_084187_0_0_11"/>
<dbReference type="CDD" id="cd01335">
    <property type="entry name" value="Radical_SAM"/>
    <property type="match status" value="1"/>
</dbReference>
<feature type="domain" description="Radical SAM core" evidence="5">
    <location>
        <begin position="107"/>
        <end position="226"/>
    </location>
</feature>
<dbReference type="PATRIC" id="fig|1310114.3.peg.5460"/>
<dbReference type="InterPro" id="IPR056488">
    <property type="entry name" value="Zn_ribbon_HMPTM"/>
</dbReference>
<dbReference type="SFLD" id="SFLDG01067">
    <property type="entry name" value="SPASM/twitch_domain_containing"/>
    <property type="match status" value="1"/>
</dbReference>
<dbReference type="Pfam" id="PF23545">
    <property type="entry name" value="Zn_ribbon_HMPTM"/>
    <property type="match status" value="1"/>
</dbReference>
<dbReference type="GO" id="GO:0046872">
    <property type="term" value="F:metal ion binding"/>
    <property type="evidence" value="ECO:0007669"/>
    <property type="project" value="UniProtKB-KW"/>
</dbReference>
<dbReference type="Gene3D" id="3.20.20.70">
    <property type="entry name" value="Aldolase class I"/>
    <property type="match status" value="1"/>
</dbReference>
<evidence type="ECO:0000256" key="2">
    <source>
        <dbReference type="ARBA" id="ARBA00022723"/>
    </source>
</evidence>
<dbReference type="InterPro" id="IPR058240">
    <property type="entry name" value="rSAM_sf"/>
</dbReference>
<dbReference type="BioCyc" id="MTUB1310114:G13A2-3792-MONOMER"/>
<gene>
    <name evidence="7" type="ORF">J113_26025</name>
</gene>
<dbReference type="InterPro" id="IPR007197">
    <property type="entry name" value="rSAM"/>
</dbReference>
<evidence type="ECO:0000256" key="1">
    <source>
        <dbReference type="ARBA" id="ARBA00022691"/>
    </source>
</evidence>
<dbReference type="EMBL" id="CP005386">
    <property type="protein sequence ID" value="AGL29206.1"/>
    <property type="molecule type" value="Genomic_DNA"/>
</dbReference>
<accession>R4MML6</accession>
<dbReference type="KEGG" id="mtuc:J113_26025"/>
<feature type="domain" description="HMPTM N-terminal zinc ribbon" evidence="6">
    <location>
        <begin position="14"/>
        <end position="57"/>
    </location>
</feature>
<dbReference type="Proteomes" id="UP000013548">
    <property type="component" value="Chromosome"/>
</dbReference>
<dbReference type="Pfam" id="PF04055">
    <property type="entry name" value="Radical_SAM"/>
    <property type="match status" value="1"/>
</dbReference>
<dbReference type="InterPro" id="IPR034474">
    <property type="entry name" value="Methyltransferase_Class_D"/>
</dbReference>
<keyword evidence="2" id="KW-0479">Metal-binding</keyword>
<keyword evidence="7" id="KW-0808">Transferase</keyword>
<dbReference type="PANTHER" id="PTHR43306">
    <property type="entry name" value="7,8-DIHYDRO-6-HYDROXYMETHYLPTERIN DIMETHYLTRANSFERASE"/>
    <property type="match status" value="1"/>
</dbReference>
<evidence type="ECO:0000259" key="6">
    <source>
        <dbReference type="Pfam" id="PF23545"/>
    </source>
</evidence>
<protein>
    <submittedName>
        <fullName evidence="7">Transferase</fullName>
    </submittedName>
</protein>
<dbReference type="GO" id="GO:0016740">
    <property type="term" value="F:transferase activity"/>
    <property type="evidence" value="ECO:0007669"/>
    <property type="project" value="UniProtKB-KW"/>
</dbReference>
<dbReference type="AlphaFoldDB" id="R4MML6"/>
<dbReference type="GO" id="GO:0051536">
    <property type="term" value="F:iron-sulfur cluster binding"/>
    <property type="evidence" value="ECO:0007669"/>
    <property type="project" value="UniProtKB-KW"/>
</dbReference>
<evidence type="ECO:0000313" key="7">
    <source>
        <dbReference type="EMBL" id="AGL29206.1"/>
    </source>
</evidence>
<evidence type="ECO:0000259" key="5">
    <source>
        <dbReference type="Pfam" id="PF04055"/>
    </source>
</evidence>
<keyword evidence="3" id="KW-0408">Iron</keyword>
<dbReference type="PANTHER" id="PTHR43306:SF1">
    <property type="entry name" value="7,8-DIHYDRO-6-HYDROXYMETHYLPTERIN DIMETHYLTRANSFERASE"/>
    <property type="match status" value="1"/>
</dbReference>
<reference evidence="7 8" key="1">
    <citation type="journal article" date="2013" name="Genome Announc.">
        <title>Whole-Genome Sequences of Four Clinical Isolates of Mycobacterium tuberculosis from Tamil Nadu, South India.</title>
        <authorList>
            <person name="Narayanan S."/>
            <person name="Deshpande U."/>
        </authorList>
    </citation>
    <scope>NUCLEOTIDE SEQUENCE [LARGE SCALE GENOMIC DNA]</scope>
    <source>
        <strain evidence="7 8">CAS/NITR204</strain>
    </source>
</reference>
<dbReference type="SUPFAM" id="SSF102114">
    <property type="entry name" value="Radical SAM enzymes"/>
    <property type="match status" value="1"/>
</dbReference>
<sequence>MTRADGKRDRDEMFVEYTKSICPVCKVVVDAQVNIRHDKVYLRKRCREHGSFEALVYGDAQMYLESARFNKPGTFPLRFQTEVRDGCPSDCGLCPDHKQHACLGLIEVNTHCNLDCPICFADSGHQPDGYAITAAQCERMLDTLVAAEGEPEVVMFSGGEPTIHKQLLEFVDAAQARPVKTVIINTNGIRLASDRRFVDQLATRNRPGHPVHIYLQFDGLDEATRNVESGATICGT</sequence>
<evidence type="ECO:0000256" key="4">
    <source>
        <dbReference type="ARBA" id="ARBA00023014"/>
    </source>
</evidence>
<evidence type="ECO:0000313" key="8">
    <source>
        <dbReference type="Proteomes" id="UP000013548"/>
    </source>
</evidence>
<dbReference type="InterPro" id="IPR013785">
    <property type="entry name" value="Aldolase_TIM"/>
</dbReference>
<keyword evidence="1" id="KW-0949">S-adenosyl-L-methionine</keyword>
<evidence type="ECO:0000256" key="3">
    <source>
        <dbReference type="ARBA" id="ARBA00023004"/>
    </source>
</evidence>
<keyword evidence="4" id="KW-0411">Iron-sulfur</keyword>